<protein>
    <recommendedName>
        <fullName evidence="5">Collagenase NC10 and Endostatin</fullName>
    </recommendedName>
</protein>
<dbReference type="RefSeq" id="WP_153586330.1">
    <property type="nucleotide sequence ID" value="NZ_WJBU01000018.1"/>
</dbReference>
<evidence type="ECO:0000313" key="3">
    <source>
        <dbReference type="EMBL" id="MRD49020.1"/>
    </source>
</evidence>
<dbReference type="OrthoDB" id="5510573at2"/>
<dbReference type="Gene3D" id="3.10.100.10">
    <property type="entry name" value="Mannose-Binding Protein A, subunit A"/>
    <property type="match status" value="1"/>
</dbReference>
<dbReference type="PROSITE" id="PS51257">
    <property type="entry name" value="PROKAR_LIPOPROTEIN"/>
    <property type="match status" value="1"/>
</dbReference>
<dbReference type="AlphaFoldDB" id="A0A844AWW4"/>
<keyword evidence="2" id="KW-0732">Signal</keyword>
<reference evidence="3 4" key="1">
    <citation type="submission" date="2019-11" db="EMBL/GenBank/DDBJ databases">
        <title>Caenimonas koreensis gen. nov., sp. nov., isolated from activated sludge.</title>
        <authorList>
            <person name="Seung H.R."/>
        </authorList>
    </citation>
    <scope>NUCLEOTIDE SEQUENCE [LARGE SCALE GENOMIC DNA]</scope>
    <source>
        <strain evidence="3 4">EMB320</strain>
    </source>
</reference>
<organism evidence="3 4">
    <name type="scientific">Caenimonas koreensis DSM 17982</name>
    <dbReference type="NCBI Taxonomy" id="1121255"/>
    <lineage>
        <taxon>Bacteria</taxon>
        <taxon>Pseudomonadati</taxon>
        <taxon>Pseudomonadota</taxon>
        <taxon>Betaproteobacteria</taxon>
        <taxon>Burkholderiales</taxon>
        <taxon>Comamonadaceae</taxon>
        <taxon>Caenimonas</taxon>
    </lineage>
</organism>
<dbReference type="Proteomes" id="UP000487350">
    <property type="component" value="Unassembled WGS sequence"/>
</dbReference>
<evidence type="ECO:0008006" key="5">
    <source>
        <dbReference type="Google" id="ProtNLM"/>
    </source>
</evidence>
<dbReference type="InterPro" id="IPR016187">
    <property type="entry name" value="CTDL_fold"/>
</dbReference>
<sequence length="222" mass="22569">MSKKRLLPLVLVVAGTALVAACATGGGGSPMSFFITSANPGKGGDLGGLDGADKYCRQLAASVGAGNKTWRAYLSTQATGSQPAVNARDRIGKGPWMNVKGVVVATSVDDLHSANNKLGKQTSLTEKGGVVNGRGDTPNMHDILTGSTPDGRAPAAGNDMTCGNWTSSKAGSAILGHHDRDGINPNPVANVSWNSSHPSRGCDMDALKATGSAGLMYCFAAN</sequence>
<name>A0A844AWW4_9BURK</name>
<dbReference type="InterPro" id="IPR016186">
    <property type="entry name" value="C-type_lectin-like/link_sf"/>
</dbReference>
<gene>
    <name evidence="3" type="ORF">GHT07_17220</name>
</gene>
<evidence type="ECO:0000256" key="2">
    <source>
        <dbReference type="SAM" id="SignalP"/>
    </source>
</evidence>
<accession>A0A844AWW4</accession>
<feature type="chain" id="PRO_5032986090" description="Collagenase NC10 and Endostatin" evidence="2">
    <location>
        <begin position="20"/>
        <end position="222"/>
    </location>
</feature>
<dbReference type="SUPFAM" id="SSF56436">
    <property type="entry name" value="C-type lectin-like"/>
    <property type="match status" value="1"/>
</dbReference>
<evidence type="ECO:0000313" key="4">
    <source>
        <dbReference type="Proteomes" id="UP000487350"/>
    </source>
</evidence>
<feature type="region of interest" description="Disordered" evidence="1">
    <location>
        <begin position="126"/>
        <end position="146"/>
    </location>
</feature>
<evidence type="ECO:0000256" key="1">
    <source>
        <dbReference type="SAM" id="MobiDB-lite"/>
    </source>
</evidence>
<keyword evidence="4" id="KW-1185">Reference proteome</keyword>
<proteinExistence type="predicted"/>
<dbReference type="EMBL" id="WJBU01000018">
    <property type="protein sequence ID" value="MRD49020.1"/>
    <property type="molecule type" value="Genomic_DNA"/>
</dbReference>
<feature type="signal peptide" evidence="2">
    <location>
        <begin position="1"/>
        <end position="19"/>
    </location>
</feature>
<comment type="caution">
    <text evidence="3">The sequence shown here is derived from an EMBL/GenBank/DDBJ whole genome shotgun (WGS) entry which is preliminary data.</text>
</comment>